<keyword evidence="2" id="KW-1185">Reference proteome</keyword>
<sequence length="204" mass="22864">MTIQPLPQHPCNDYFIRIRDFLASIGITVLLQPLPKKGFFSRTYISNTTIFVSENSDISLGEVLHEAGHIATMPSQFRHLIDGDIEAPEILEAIKQYLDEHFHDQLSCGLEDPTCRAIFQIDDPAATAWSYAAALECGVPTEILFCDHESFGGLKQSREIHHMLSLNAYIGINSLAASGMTCQRTAAKFLGKKPFPHMEKWMQI</sequence>
<protein>
    <submittedName>
        <fullName evidence="1">Uncharacterized protein</fullName>
    </submittedName>
</protein>
<accession>A0A2G4RFN3</accession>
<dbReference type="Proteomes" id="UP000228751">
    <property type="component" value="Unassembled WGS sequence"/>
</dbReference>
<organism evidence="1 2">
    <name type="scientific">Acetobacter pomorum</name>
    <dbReference type="NCBI Taxonomy" id="65959"/>
    <lineage>
        <taxon>Bacteria</taxon>
        <taxon>Pseudomonadati</taxon>
        <taxon>Pseudomonadota</taxon>
        <taxon>Alphaproteobacteria</taxon>
        <taxon>Acetobacterales</taxon>
        <taxon>Acetobacteraceae</taxon>
        <taxon>Acetobacter</taxon>
    </lineage>
</organism>
<evidence type="ECO:0000313" key="2">
    <source>
        <dbReference type="Proteomes" id="UP000228751"/>
    </source>
</evidence>
<dbReference type="RefSeq" id="WP_099540258.1">
    <property type="nucleotide sequence ID" value="NZ_PEBQ01000010.1"/>
</dbReference>
<name>A0A2G4RFN3_9PROT</name>
<comment type="caution">
    <text evidence="1">The sequence shown here is derived from an EMBL/GenBank/DDBJ whole genome shotgun (WGS) entry which is preliminary data.</text>
</comment>
<dbReference type="AlphaFoldDB" id="A0A2G4RFN3"/>
<evidence type="ECO:0000313" key="1">
    <source>
        <dbReference type="EMBL" id="PHY95382.1"/>
    </source>
</evidence>
<reference evidence="1 2" key="1">
    <citation type="submission" date="2017-10" db="EMBL/GenBank/DDBJ databases">
        <title>Genomic analysis of the genus Acetobacter.</title>
        <authorList>
            <person name="Kim K.H."/>
            <person name="Chun B.H."/>
            <person name="Son A.R."/>
            <person name="Jeon C.O."/>
        </authorList>
    </citation>
    <scope>NUCLEOTIDE SEQUENCE [LARGE SCALE GENOMIC DNA]</scope>
    <source>
        <strain evidence="1 2">LHT 2458</strain>
    </source>
</reference>
<dbReference type="OrthoDB" id="1441538at2"/>
<dbReference type="EMBL" id="PEBQ01000010">
    <property type="protein sequence ID" value="PHY95382.1"/>
    <property type="molecule type" value="Genomic_DNA"/>
</dbReference>
<gene>
    <name evidence="1" type="ORF">CSR02_01210</name>
</gene>
<proteinExistence type="predicted"/>